<gene>
    <name evidence="11" type="ORF">GBAR_LOCUS305</name>
</gene>
<dbReference type="PANTHER" id="PTHR21237:SF23">
    <property type="entry name" value="GRPE PROTEIN HOMOLOG, MITOCHONDRIAL"/>
    <property type="match status" value="1"/>
</dbReference>
<evidence type="ECO:0000256" key="5">
    <source>
        <dbReference type="ARBA" id="ARBA00023016"/>
    </source>
</evidence>
<proteinExistence type="inferred from homology"/>
<reference evidence="11" key="1">
    <citation type="submission" date="2023-03" db="EMBL/GenBank/DDBJ databases">
        <authorList>
            <person name="Steffen K."/>
            <person name="Cardenas P."/>
        </authorList>
    </citation>
    <scope>NUCLEOTIDE SEQUENCE</scope>
</reference>
<dbReference type="HAMAP" id="MF_01151">
    <property type="entry name" value="GrpE"/>
    <property type="match status" value="1"/>
</dbReference>
<dbReference type="GO" id="GO:0051087">
    <property type="term" value="F:protein-folding chaperone binding"/>
    <property type="evidence" value="ECO:0007669"/>
    <property type="project" value="InterPro"/>
</dbReference>
<keyword evidence="9" id="KW-0175">Coiled coil</keyword>
<evidence type="ECO:0000256" key="4">
    <source>
        <dbReference type="ARBA" id="ARBA00022490"/>
    </source>
</evidence>
<dbReference type="FunFam" id="2.30.22.10:FF:000001">
    <property type="entry name" value="Protein GrpE"/>
    <property type="match status" value="1"/>
</dbReference>
<keyword evidence="5" id="KW-0346">Stress response</keyword>
<keyword evidence="7" id="KW-0496">Mitochondrion</keyword>
<keyword evidence="6 7" id="KW-0143">Chaperone</keyword>
<dbReference type="InterPro" id="IPR009012">
    <property type="entry name" value="GrpE_head"/>
</dbReference>
<dbReference type="Gene3D" id="2.30.22.10">
    <property type="entry name" value="Head domain of nucleotide exchange factor GrpE"/>
    <property type="match status" value="1"/>
</dbReference>
<organism evidence="11 12">
    <name type="scientific">Geodia barretti</name>
    <name type="common">Barrett's horny sponge</name>
    <dbReference type="NCBI Taxonomy" id="519541"/>
    <lineage>
        <taxon>Eukaryota</taxon>
        <taxon>Metazoa</taxon>
        <taxon>Porifera</taxon>
        <taxon>Demospongiae</taxon>
        <taxon>Heteroscleromorpha</taxon>
        <taxon>Tetractinellida</taxon>
        <taxon>Astrophorina</taxon>
        <taxon>Geodiidae</taxon>
        <taxon>Geodia</taxon>
    </lineage>
</organism>
<comment type="caution">
    <text evidence="11">The sequence shown here is derived from an EMBL/GenBank/DDBJ whole genome shotgun (WGS) entry which is preliminary data.</text>
</comment>
<feature type="coiled-coil region" evidence="9">
    <location>
        <begin position="40"/>
        <end position="81"/>
    </location>
</feature>
<feature type="compositionally biased region" description="Acidic residues" evidence="10">
    <location>
        <begin position="11"/>
        <end position="23"/>
    </location>
</feature>
<dbReference type="PROSITE" id="PS01071">
    <property type="entry name" value="GRPE"/>
    <property type="match status" value="1"/>
</dbReference>
<dbReference type="Proteomes" id="UP001174909">
    <property type="component" value="Unassembled WGS sequence"/>
</dbReference>
<keyword evidence="4" id="KW-0963">Cytoplasm</keyword>
<dbReference type="CDD" id="cd00446">
    <property type="entry name" value="GrpE"/>
    <property type="match status" value="1"/>
</dbReference>
<comment type="function">
    <text evidence="7">Essential component of the PAM complex, a complex required for the translocation of transit peptide-containing proteins from the inner membrane into the mitochondrial matrix in an ATP-dependent manner.</text>
</comment>
<dbReference type="GO" id="GO:0000774">
    <property type="term" value="F:adenyl-nucleotide exchange factor activity"/>
    <property type="evidence" value="ECO:0007669"/>
    <property type="project" value="InterPro"/>
</dbReference>
<evidence type="ECO:0000256" key="7">
    <source>
        <dbReference type="RuleBase" id="RU000640"/>
    </source>
</evidence>
<accession>A0AA35VS11</accession>
<feature type="region of interest" description="Disordered" evidence="10">
    <location>
        <begin position="1"/>
        <end position="23"/>
    </location>
</feature>
<dbReference type="PANTHER" id="PTHR21237">
    <property type="entry name" value="GRPE PROTEIN"/>
    <property type="match status" value="1"/>
</dbReference>
<dbReference type="EMBL" id="CASHTH010000036">
    <property type="protein sequence ID" value="CAI7989726.1"/>
    <property type="molecule type" value="Genomic_DNA"/>
</dbReference>
<evidence type="ECO:0000256" key="2">
    <source>
        <dbReference type="ARBA" id="ARBA00009054"/>
    </source>
</evidence>
<dbReference type="Gene3D" id="3.90.20.20">
    <property type="match status" value="1"/>
</dbReference>
<evidence type="ECO:0000256" key="8">
    <source>
        <dbReference type="RuleBase" id="RU004478"/>
    </source>
</evidence>
<keyword evidence="12" id="KW-1185">Reference proteome</keyword>
<comment type="subcellular location">
    <subcellularLocation>
        <location evidence="1">Cytoplasm</location>
    </subcellularLocation>
    <subcellularLocation>
        <location evidence="7">Mitochondrion matrix</location>
    </subcellularLocation>
</comment>
<protein>
    <recommendedName>
        <fullName evidence="7">GrpE protein homolog</fullName>
    </recommendedName>
</protein>
<evidence type="ECO:0000313" key="11">
    <source>
        <dbReference type="EMBL" id="CAI7989726.1"/>
    </source>
</evidence>
<comment type="subunit">
    <text evidence="3">Homodimer.</text>
</comment>
<dbReference type="InterPro" id="IPR000740">
    <property type="entry name" value="GrpE"/>
</dbReference>
<dbReference type="GO" id="GO:0006457">
    <property type="term" value="P:protein folding"/>
    <property type="evidence" value="ECO:0007669"/>
    <property type="project" value="InterPro"/>
</dbReference>
<dbReference type="Pfam" id="PF01025">
    <property type="entry name" value="GrpE"/>
    <property type="match status" value="1"/>
</dbReference>
<evidence type="ECO:0000256" key="6">
    <source>
        <dbReference type="ARBA" id="ARBA00023186"/>
    </source>
</evidence>
<feature type="compositionally biased region" description="Basic and acidic residues" evidence="10">
    <location>
        <begin position="1"/>
        <end position="10"/>
    </location>
</feature>
<evidence type="ECO:0000256" key="10">
    <source>
        <dbReference type="SAM" id="MobiDB-lite"/>
    </source>
</evidence>
<dbReference type="PRINTS" id="PR00773">
    <property type="entry name" value="GRPEPROTEIN"/>
</dbReference>
<evidence type="ECO:0000256" key="1">
    <source>
        <dbReference type="ARBA" id="ARBA00004496"/>
    </source>
</evidence>
<dbReference type="SUPFAM" id="SSF58014">
    <property type="entry name" value="Coiled-coil domain of nucleotide exchange factor GrpE"/>
    <property type="match status" value="1"/>
</dbReference>
<dbReference type="GO" id="GO:0042803">
    <property type="term" value="F:protein homodimerization activity"/>
    <property type="evidence" value="ECO:0007669"/>
    <property type="project" value="InterPro"/>
</dbReference>
<dbReference type="GO" id="GO:0051082">
    <property type="term" value="F:unfolded protein binding"/>
    <property type="evidence" value="ECO:0007669"/>
    <property type="project" value="TreeGrafter"/>
</dbReference>
<comment type="similarity">
    <text evidence="2 8">Belongs to the GrpE family.</text>
</comment>
<evidence type="ECO:0000256" key="3">
    <source>
        <dbReference type="ARBA" id="ARBA00011738"/>
    </source>
</evidence>
<dbReference type="AlphaFoldDB" id="A0AA35VS11"/>
<dbReference type="InterPro" id="IPR013805">
    <property type="entry name" value="GrpE_CC"/>
</dbReference>
<evidence type="ECO:0000313" key="12">
    <source>
        <dbReference type="Proteomes" id="UP001174909"/>
    </source>
</evidence>
<sequence length="198" mass="22377">MRRTELIGEDKQDDDAPDSNDGDELLRQALSEIEPLPDPMEDMERERDQFRALAQRAQADLVNYRRRVAEERQELQRNANSSLILKFLGVVDDFERAIAMLPVDAAGWQEGLMLVKRNLDNLLESEGVSKIEAAGKPFDPWEHEAVHYLETPDADDGTIIEVFRDGYRLHDKVLRASQVIVAKAPTVAHADSDSPLNS</sequence>
<dbReference type="SUPFAM" id="SSF51064">
    <property type="entry name" value="Head domain of nucleotide exchange factor GrpE"/>
    <property type="match status" value="1"/>
</dbReference>
<dbReference type="GO" id="GO:0005759">
    <property type="term" value="C:mitochondrial matrix"/>
    <property type="evidence" value="ECO:0007669"/>
    <property type="project" value="UniProtKB-SubCell"/>
</dbReference>
<name>A0AA35VS11_GEOBA</name>
<evidence type="ECO:0000256" key="9">
    <source>
        <dbReference type="SAM" id="Coils"/>
    </source>
</evidence>